<dbReference type="GeneID" id="115742093"/>
<dbReference type="AlphaFoldDB" id="A0A8B8PBM9"/>
<organism evidence="3 4">
    <name type="scientific">Rhodamnia argentea</name>
    <dbReference type="NCBI Taxonomy" id="178133"/>
    <lineage>
        <taxon>Eukaryota</taxon>
        <taxon>Viridiplantae</taxon>
        <taxon>Streptophyta</taxon>
        <taxon>Embryophyta</taxon>
        <taxon>Tracheophyta</taxon>
        <taxon>Spermatophyta</taxon>
        <taxon>Magnoliopsida</taxon>
        <taxon>eudicotyledons</taxon>
        <taxon>Gunneridae</taxon>
        <taxon>Pentapetalae</taxon>
        <taxon>rosids</taxon>
        <taxon>malvids</taxon>
        <taxon>Myrtales</taxon>
        <taxon>Myrtaceae</taxon>
        <taxon>Myrtoideae</taxon>
        <taxon>Myrteae</taxon>
        <taxon>Australasian group</taxon>
        <taxon>Rhodamnia</taxon>
    </lineage>
</organism>
<proteinExistence type="predicted"/>
<dbReference type="OrthoDB" id="1702247at2759"/>
<evidence type="ECO:0000313" key="3">
    <source>
        <dbReference type="Proteomes" id="UP000827889"/>
    </source>
</evidence>
<evidence type="ECO:0000256" key="1">
    <source>
        <dbReference type="SAM" id="MobiDB-lite"/>
    </source>
</evidence>
<accession>A0A8B8PBM9</accession>
<dbReference type="InterPro" id="IPR004158">
    <property type="entry name" value="DUF247_pln"/>
</dbReference>
<dbReference type="KEGG" id="rarg:115742093"/>
<dbReference type="PANTHER" id="PTHR31170">
    <property type="entry name" value="BNAC04G53230D PROTEIN"/>
    <property type="match status" value="1"/>
</dbReference>
<dbReference type="PANTHER" id="PTHR31170:SF25">
    <property type="entry name" value="BNAA09G04570D PROTEIN"/>
    <property type="match status" value="1"/>
</dbReference>
<evidence type="ECO:0000313" key="4">
    <source>
        <dbReference type="RefSeq" id="XP_030532064.1"/>
    </source>
</evidence>
<dbReference type="RefSeq" id="XP_030532064.1">
    <property type="nucleotide sequence ID" value="XM_030676204.2"/>
</dbReference>
<sequence length="485" mass="55706">MAAVESVLPEAQQEPSEALRIVVDNSPKDEPSVSSSEQPRQDDMECSWAKLSIYRISNYLKDGDKKAYVPQVVSLGPYHHGDERLRPMEQHKLRCLHQILARSHQEIGLYLDSVKEVEQRARACYEGTISISSDEFVQMMLLDGCFVIELLRGYDRGFGKLGYPRNDPIFSRWGSMLKTRIMRDMILLENQIPVFILNLLLGLQLGLADLELHAGRLVLNFFQSEIGGWLELDPSPNQLHCLKVLWRSLLPRDLEQKKTPEWAHNREQLIPCLTVLREARIKLRGEYGSILGDIRFMAKDGILKIPYLVIHEGTRSLFLNLIAFEQSQFDCGNHITSYVIFMHSLMKSPEDVRYLCDHEIIEHCLGNDAEVADLFNRLCRELAFNISGSYLSALSYDLENYRLFRSIPNDPDSCVAFIKLIYLFCVRSLAASSLAHKWRGWGAILKNKYFDNPWSIISIIAAFVLLVLTSAQTFYAVYGYYWPRS</sequence>
<protein>
    <submittedName>
        <fullName evidence="4">UPF0481 protein At3g47200-like</fullName>
    </submittedName>
</protein>
<keyword evidence="2" id="KW-0812">Transmembrane</keyword>
<keyword evidence="2" id="KW-1133">Transmembrane helix</keyword>
<reference evidence="4" key="1">
    <citation type="submission" date="2025-08" db="UniProtKB">
        <authorList>
            <consortium name="RefSeq"/>
        </authorList>
    </citation>
    <scope>IDENTIFICATION</scope>
    <source>
        <tissue evidence="4">Leaf</tissue>
    </source>
</reference>
<feature type="transmembrane region" description="Helical" evidence="2">
    <location>
        <begin position="456"/>
        <end position="481"/>
    </location>
</feature>
<feature type="region of interest" description="Disordered" evidence="1">
    <location>
        <begin position="1"/>
        <end position="41"/>
    </location>
</feature>
<keyword evidence="3" id="KW-1185">Reference proteome</keyword>
<evidence type="ECO:0000256" key="2">
    <source>
        <dbReference type="SAM" id="Phobius"/>
    </source>
</evidence>
<keyword evidence="2" id="KW-0472">Membrane</keyword>
<gene>
    <name evidence="4" type="primary">LOC115742093</name>
</gene>
<name>A0A8B8PBM9_9MYRT</name>
<dbReference type="Proteomes" id="UP000827889">
    <property type="component" value="Chromosome 11"/>
</dbReference>
<dbReference type="Pfam" id="PF03140">
    <property type="entry name" value="DUF247"/>
    <property type="match status" value="1"/>
</dbReference>